<dbReference type="InterPro" id="IPR027417">
    <property type="entry name" value="P-loop_NTPase"/>
</dbReference>
<feature type="domain" description="AAA" evidence="1">
    <location>
        <begin position="1"/>
        <end position="164"/>
    </location>
</feature>
<protein>
    <submittedName>
        <fullName evidence="2">Cellulose biosynthesis protein BcsQ</fullName>
    </submittedName>
</protein>
<dbReference type="InterPro" id="IPR025669">
    <property type="entry name" value="AAA_dom"/>
</dbReference>
<reference evidence="2 3" key="1">
    <citation type="submission" date="2017-01" db="EMBL/GenBank/DDBJ databases">
        <title>The cable genome- insights into the physiology and evolution of filamentous bacteria capable of sulfide oxidation via long distance electron transfer.</title>
        <authorList>
            <person name="Schreiber L."/>
            <person name="Bjerg J.T."/>
            <person name="Boggild A."/>
            <person name="Van De Vossenberg J."/>
            <person name="Meysman F."/>
            <person name="Nielsen L.P."/>
            <person name="Schramm A."/>
            <person name="Kjeldsen K.U."/>
        </authorList>
    </citation>
    <scope>NUCLEOTIDE SEQUENCE [LARGE SCALE GENOMIC DNA]</scope>
    <source>
        <strain evidence="2">MCF</strain>
    </source>
</reference>
<organism evidence="2 3">
    <name type="scientific">Candidatus Electrothrix aarhusensis</name>
    <dbReference type="NCBI Taxonomy" id="1859131"/>
    <lineage>
        <taxon>Bacteria</taxon>
        <taxon>Pseudomonadati</taxon>
        <taxon>Thermodesulfobacteriota</taxon>
        <taxon>Desulfobulbia</taxon>
        <taxon>Desulfobulbales</taxon>
        <taxon>Desulfobulbaceae</taxon>
        <taxon>Candidatus Electrothrix</taxon>
    </lineage>
</organism>
<name>A0A3S3QH81_9BACT</name>
<evidence type="ECO:0000313" key="2">
    <source>
        <dbReference type="EMBL" id="RWX44426.1"/>
    </source>
</evidence>
<evidence type="ECO:0000313" key="3">
    <source>
        <dbReference type="Proteomes" id="UP000287853"/>
    </source>
</evidence>
<gene>
    <name evidence="2" type="ORF">H206_03765</name>
</gene>
<evidence type="ECO:0000259" key="1">
    <source>
        <dbReference type="Pfam" id="PF13614"/>
    </source>
</evidence>
<dbReference type="InterPro" id="IPR050678">
    <property type="entry name" value="DNA_Partitioning_ATPase"/>
</dbReference>
<dbReference type="SUPFAM" id="SSF52540">
    <property type="entry name" value="P-loop containing nucleoside triphosphate hydrolases"/>
    <property type="match status" value="1"/>
</dbReference>
<dbReference type="Proteomes" id="UP000287853">
    <property type="component" value="Unassembled WGS sequence"/>
</dbReference>
<dbReference type="PANTHER" id="PTHR13696:SF52">
    <property type="entry name" value="PARA FAMILY PROTEIN CT_582"/>
    <property type="match status" value="1"/>
</dbReference>
<dbReference type="PANTHER" id="PTHR13696">
    <property type="entry name" value="P-LOOP CONTAINING NUCLEOSIDE TRIPHOSPHATE HYDROLASE"/>
    <property type="match status" value="1"/>
</dbReference>
<accession>A0A3S3QH81</accession>
<proteinExistence type="predicted"/>
<dbReference type="EMBL" id="MTKO01000095">
    <property type="protein sequence ID" value="RWX44426.1"/>
    <property type="molecule type" value="Genomic_DNA"/>
</dbReference>
<dbReference type="Pfam" id="PF13614">
    <property type="entry name" value="AAA_31"/>
    <property type="match status" value="1"/>
</dbReference>
<comment type="caution">
    <text evidence="2">The sequence shown here is derived from an EMBL/GenBank/DDBJ whole genome shotgun (WGS) entry which is preliminary data.</text>
</comment>
<dbReference type="AlphaFoldDB" id="A0A3S3QH81"/>
<dbReference type="CDD" id="cd02042">
    <property type="entry name" value="ParAB_family"/>
    <property type="match status" value="1"/>
</dbReference>
<keyword evidence="3" id="KW-1185">Reference proteome</keyword>
<sequence>MAIIAVYNIKGGVGKTATAVNLSYMSAATGNNTLLCDLDPQGSSSYYFRVKSKKKFSADHFLEGGSSLEQSIRGTDYEHLDILPSDFSYRNLDIALNHMKKSRKRLKPILDPLKAEYQHIFLDCPPNITLLSENIFYAADMVLIPFIPTTLSMLSFTKLLDFFKGSGIDRSKLFVVFSMVEQKKTIHRDMIDHFKGRKRILNTFIPYVTDIEKMGIYRQPVPAYLPDSKAGQTYAELWREIEKELLSQLDTDGPGCVIP</sequence>
<dbReference type="Gene3D" id="3.40.50.300">
    <property type="entry name" value="P-loop containing nucleotide triphosphate hydrolases"/>
    <property type="match status" value="1"/>
</dbReference>